<dbReference type="InterPro" id="IPR000866">
    <property type="entry name" value="AhpC/TSA"/>
</dbReference>
<protein>
    <submittedName>
        <fullName evidence="2">TlpA family protein disulfide reductase</fullName>
    </submittedName>
</protein>
<comment type="caution">
    <text evidence="2">The sequence shown here is derived from an EMBL/GenBank/DDBJ whole genome shotgun (WGS) entry which is preliminary data.</text>
</comment>
<dbReference type="Pfam" id="PF00578">
    <property type="entry name" value="AhpC-TSA"/>
    <property type="match status" value="1"/>
</dbReference>
<gene>
    <name evidence="2" type="ORF">H8S64_01480</name>
</gene>
<dbReference type="InterPro" id="IPR050553">
    <property type="entry name" value="Thioredoxin_ResA/DsbE_sf"/>
</dbReference>
<dbReference type="PROSITE" id="PS51352">
    <property type="entry name" value="THIOREDOXIN_2"/>
    <property type="match status" value="1"/>
</dbReference>
<evidence type="ECO:0000313" key="2">
    <source>
        <dbReference type="EMBL" id="MBC5619763.1"/>
    </source>
</evidence>
<organism evidence="2 3">
    <name type="scientific">Butyricimonas hominis</name>
    <dbReference type="NCBI Taxonomy" id="2763032"/>
    <lineage>
        <taxon>Bacteria</taxon>
        <taxon>Pseudomonadati</taxon>
        <taxon>Bacteroidota</taxon>
        <taxon>Bacteroidia</taxon>
        <taxon>Bacteroidales</taxon>
        <taxon>Odoribacteraceae</taxon>
        <taxon>Butyricimonas</taxon>
    </lineage>
</organism>
<dbReference type="Proteomes" id="UP000646484">
    <property type="component" value="Unassembled WGS sequence"/>
</dbReference>
<accession>A0ABR7CVS8</accession>
<reference evidence="2 3" key="1">
    <citation type="submission" date="2020-08" db="EMBL/GenBank/DDBJ databases">
        <title>Genome public.</title>
        <authorList>
            <person name="Liu C."/>
            <person name="Sun Q."/>
        </authorList>
    </citation>
    <scope>NUCLEOTIDE SEQUENCE [LARGE SCALE GENOMIC DNA]</scope>
    <source>
        <strain evidence="2 3">NSJ-56</strain>
    </source>
</reference>
<dbReference type="EMBL" id="JACOOH010000001">
    <property type="protein sequence ID" value="MBC5619763.1"/>
    <property type="molecule type" value="Genomic_DNA"/>
</dbReference>
<proteinExistence type="predicted"/>
<sequence length="162" mass="18901">MLFSSCVKDKDQEGEIENYIEAGDKLPDFTVKNAAGEELNSEELEGQVTLLVFFVTTCSDCERELPKIEEVWKKLKENPDFRLVAVSREETVSTVNKYWEKEKFTMPFFLDPKREVFSLFANSTIPRLYLSNRENIVTWMAIEEMELTTEQLIEKINAIIKE</sequence>
<dbReference type="Gene3D" id="3.40.30.10">
    <property type="entry name" value="Glutaredoxin"/>
    <property type="match status" value="1"/>
</dbReference>
<evidence type="ECO:0000313" key="3">
    <source>
        <dbReference type="Proteomes" id="UP000646484"/>
    </source>
</evidence>
<dbReference type="SUPFAM" id="SSF52833">
    <property type="entry name" value="Thioredoxin-like"/>
    <property type="match status" value="1"/>
</dbReference>
<dbReference type="CDD" id="cd02966">
    <property type="entry name" value="TlpA_like_family"/>
    <property type="match status" value="1"/>
</dbReference>
<name>A0ABR7CVS8_9BACT</name>
<feature type="domain" description="Thioredoxin" evidence="1">
    <location>
        <begin position="20"/>
        <end position="161"/>
    </location>
</feature>
<dbReference type="InterPro" id="IPR036249">
    <property type="entry name" value="Thioredoxin-like_sf"/>
</dbReference>
<dbReference type="PANTHER" id="PTHR42852">
    <property type="entry name" value="THIOL:DISULFIDE INTERCHANGE PROTEIN DSBE"/>
    <property type="match status" value="1"/>
</dbReference>
<keyword evidence="3" id="KW-1185">Reference proteome</keyword>
<dbReference type="InterPro" id="IPR013766">
    <property type="entry name" value="Thioredoxin_domain"/>
</dbReference>
<dbReference type="PANTHER" id="PTHR42852:SF17">
    <property type="entry name" value="THIOREDOXIN-LIKE PROTEIN HI_1115"/>
    <property type="match status" value="1"/>
</dbReference>
<evidence type="ECO:0000259" key="1">
    <source>
        <dbReference type="PROSITE" id="PS51352"/>
    </source>
</evidence>